<organism evidence="2 3">
    <name type="scientific">Botrytis hyacinthi</name>
    <dbReference type="NCBI Taxonomy" id="278943"/>
    <lineage>
        <taxon>Eukaryota</taxon>
        <taxon>Fungi</taxon>
        <taxon>Dikarya</taxon>
        <taxon>Ascomycota</taxon>
        <taxon>Pezizomycotina</taxon>
        <taxon>Leotiomycetes</taxon>
        <taxon>Helotiales</taxon>
        <taxon>Sclerotiniaceae</taxon>
        <taxon>Botrytis</taxon>
    </lineage>
</organism>
<dbReference type="AlphaFoldDB" id="A0A4Z1GBL7"/>
<comment type="caution">
    <text evidence="2">The sequence shown here is derived from an EMBL/GenBank/DDBJ whole genome shotgun (WGS) entry which is preliminary data.</text>
</comment>
<reference evidence="2 3" key="1">
    <citation type="submission" date="2017-12" db="EMBL/GenBank/DDBJ databases">
        <title>Comparative genomics of Botrytis spp.</title>
        <authorList>
            <person name="Valero-Jimenez C.A."/>
            <person name="Tapia P."/>
            <person name="Veloso J."/>
            <person name="Silva-Moreno E."/>
            <person name="Staats M."/>
            <person name="Valdes J.H."/>
            <person name="Van Kan J.A.L."/>
        </authorList>
    </citation>
    <scope>NUCLEOTIDE SEQUENCE [LARGE SCALE GENOMIC DNA]</scope>
    <source>
        <strain evidence="2 3">Bh0001</strain>
    </source>
</reference>
<gene>
    <name evidence="2" type="ORF">BHYA_0489g00010</name>
</gene>
<evidence type="ECO:0000313" key="3">
    <source>
        <dbReference type="Proteomes" id="UP000297814"/>
    </source>
</evidence>
<feature type="compositionally biased region" description="Gly residues" evidence="1">
    <location>
        <begin position="1"/>
        <end position="13"/>
    </location>
</feature>
<evidence type="ECO:0000313" key="2">
    <source>
        <dbReference type="EMBL" id="TGO31601.1"/>
    </source>
</evidence>
<protein>
    <submittedName>
        <fullName evidence="2">Uncharacterized protein</fullName>
    </submittedName>
</protein>
<dbReference type="EMBL" id="PQXK01000484">
    <property type="protein sequence ID" value="TGO31601.1"/>
    <property type="molecule type" value="Genomic_DNA"/>
</dbReference>
<feature type="region of interest" description="Disordered" evidence="1">
    <location>
        <begin position="1"/>
        <end position="35"/>
    </location>
</feature>
<proteinExistence type="predicted"/>
<name>A0A4Z1GBL7_9HELO</name>
<accession>A0A4Z1GBL7</accession>
<evidence type="ECO:0000256" key="1">
    <source>
        <dbReference type="SAM" id="MobiDB-lite"/>
    </source>
</evidence>
<dbReference type="Proteomes" id="UP000297814">
    <property type="component" value="Unassembled WGS sequence"/>
</dbReference>
<keyword evidence="3" id="KW-1185">Reference proteome</keyword>
<sequence>MSASSGGGHGAVGEGVKRARSGRSKRPEYARSCPRTGELQKLDDVESTLFPKYTNRHIALVPALILARH</sequence>